<dbReference type="SMART" id="SM00530">
    <property type="entry name" value="HTH_XRE"/>
    <property type="match status" value="1"/>
</dbReference>
<dbReference type="Gene3D" id="1.10.260.40">
    <property type="entry name" value="lambda repressor-like DNA-binding domains"/>
    <property type="match status" value="1"/>
</dbReference>
<dbReference type="EMBL" id="CP036432">
    <property type="protein sequence ID" value="QDV85430.1"/>
    <property type="molecule type" value="Genomic_DNA"/>
</dbReference>
<dbReference type="Proteomes" id="UP000318081">
    <property type="component" value="Chromosome"/>
</dbReference>
<dbReference type="PROSITE" id="PS50943">
    <property type="entry name" value="HTH_CROC1"/>
    <property type="match status" value="1"/>
</dbReference>
<protein>
    <submittedName>
        <fullName evidence="2">Helix-turn-helix domain protein</fullName>
    </submittedName>
</protein>
<sequence>MTFGQKVRELRQAKHFTLRDLAAKVGVGFTYLSKIENHKLEDGHGPSEKLIHKLATELDVSETELLLLAEKVPEPIRKRFIERPEIFMKLASMDDATLNDLMRTVDRD</sequence>
<reference evidence="2 3" key="1">
    <citation type="submission" date="2019-02" db="EMBL/GenBank/DDBJ databases">
        <title>Deep-cultivation of Planctomycetes and their phenomic and genomic characterization uncovers novel biology.</title>
        <authorList>
            <person name="Wiegand S."/>
            <person name="Jogler M."/>
            <person name="Boedeker C."/>
            <person name="Pinto D."/>
            <person name="Vollmers J."/>
            <person name="Rivas-Marin E."/>
            <person name="Kohn T."/>
            <person name="Peeters S.H."/>
            <person name="Heuer A."/>
            <person name="Rast P."/>
            <person name="Oberbeckmann S."/>
            <person name="Bunk B."/>
            <person name="Jeske O."/>
            <person name="Meyerdierks A."/>
            <person name="Storesund J.E."/>
            <person name="Kallscheuer N."/>
            <person name="Luecker S."/>
            <person name="Lage O.M."/>
            <person name="Pohl T."/>
            <person name="Merkel B.J."/>
            <person name="Hornburger P."/>
            <person name="Mueller R.-W."/>
            <person name="Bruemmer F."/>
            <person name="Labrenz M."/>
            <person name="Spormann A.M."/>
            <person name="Op den Camp H."/>
            <person name="Overmann J."/>
            <person name="Amann R."/>
            <person name="Jetten M.S.M."/>
            <person name="Mascher T."/>
            <person name="Medema M.H."/>
            <person name="Devos D.P."/>
            <person name="Kaster A.-K."/>
            <person name="Ovreas L."/>
            <person name="Rohde M."/>
            <person name="Galperin M.Y."/>
            <person name="Jogler C."/>
        </authorList>
    </citation>
    <scope>NUCLEOTIDE SEQUENCE [LARGE SCALE GENOMIC DNA]</scope>
    <source>
        <strain evidence="2 3">TBK1r</strain>
    </source>
</reference>
<accession>A0ABX5XVI8</accession>
<gene>
    <name evidence="2" type="ORF">TBK1r_44110</name>
</gene>
<dbReference type="Pfam" id="PF01381">
    <property type="entry name" value="HTH_3"/>
    <property type="match status" value="1"/>
</dbReference>
<dbReference type="SUPFAM" id="SSF47413">
    <property type="entry name" value="lambda repressor-like DNA-binding domains"/>
    <property type="match status" value="1"/>
</dbReference>
<keyword evidence="3" id="KW-1185">Reference proteome</keyword>
<evidence type="ECO:0000313" key="3">
    <source>
        <dbReference type="Proteomes" id="UP000318081"/>
    </source>
</evidence>
<dbReference type="RefSeq" id="WP_145215049.1">
    <property type="nucleotide sequence ID" value="NZ_CP036432.1"/>
</dbReference>
<dbReference type="InterPro" id="IPR010982">
    <property type="entry name" value="Lambda_DNA-bd_dom_sf"/>
</dbReference>
<dbReference type="InterPro" id="IPR001387">
    <property type="entry name" value="Cro/C1-type_HTH"/>
</dbReference>
<proteinExistence type="predicted"/>
<dbReference type="CDD" id="cd00093">
    <property type="entry name" value="HTH_XRE"/>
    <property type="match status" value="1"/>
</dbReference>
<evidence type="ECO:0000313" key="2">
    <source>
        <dbReference type="EMBL" id="QDV85430.1"/>
    </source>
</evidence>
<name>A0ABX5XVI8_9BACT</name>
<organism evidence="2 3">
    <name type="scientific">Stieleria magnilauensis</name>
    <dbReference type="NCBI Taxonomy" id="2527963"/>
    <lineage>
        <taxon>Bacteria</taxon>
        <taxon>Pseudomonadati</taxon>
        <taxon>Planctomycetota</taxon>
        <taxon>Planctomycetia</taxon>
        <taxon>Pirellulales</taxon>
        <taxon>Pirellulaceae</taxon>
        <taxon>Stieleria</taxon>
    </lineage>
</organism>
<feature type="domain" description="HTH cro/C1-type" evidence="1">
    <location>
        <begin position="7"/>
        <end position="65"/>
    </location>
</feature>
<evidence type="ECO:0000259" key="1">
    <source>
        <dbReference type="PROSITE" id="PS50943"/>
    </source>
</evidence>